<dbReference type="CDD" id="cd06464">
    <property type="entry name" value="ACD_sHsps-like"/>
    <property type="match status" value="1"/>
</dbReference>
<dbReference type="PANTHER" id="PTHR11527">
    <property type="entry name" value="HEAT-SHOCK PROTEIN 20 FAMILY MEMBER"/>
    <property type="match status" value="1"/>
</dbReference>
<sequence>MSEKKTVSQAAEASRSEAALIPAVDVIEDASGIVLYADLPGVSKEKLSLQVEGDTLTIEGEVSIDVPEGMDASHVEVNLPRYRRSFTLSKELDTTKVSAELNHGVLKLHIPKVAQAQPQKIKVNVL</sequence>
<evidence type="ECO:0000313" key="4">
    <source>
        <dbReference type="EMBL" id="SFN04090.1"/>
    </source>
</evidence>
<proteinExistence type="inferred from homology"/>
<dbReference type="InterPro" id="IPR002068">
    <property type="entry name" value="A-crystallin/Hsp20_dom"/>
</dbReference>
<evidence type="ECO:0000256" key="1">
    <source>
        <dbReference type="PROSITE-ProRule" id="PRU00285"/>
    </source>
</evidence>
<evidence type="ECO:0000256" key="2">
    <source>
        <dbReference type="RuleBase" id="RU003616"/>
    </source>
</evidence>
<dbReference type="PROSITE" id="PS01031">
    <property type="entry name" value="SHSP"/>
    <property type="match status" value="1"/>
</dbReference>
<name>A0A1I4VSF2_9NEIS</name>
<dbReference type="EMBL" id="FOVE01000002">
    <property type="protein sequence ID" value="SFN04090.1"/>
    <property type="molecule type" value="Genomic_DNA"/>
</dbReference>
<protein>
    <submittedName>
        <fullName evidence="4">Molecular chaperone IbpA, HSP20 family</fullName>
    </submittedName>
</protein>
<dbReference type="Proteomes" id="UP000242869">
    <property type="component" value="Unassembled WGS sequence"/>
</dbReference>
<dbReference type="OrthoDB" id="9788892at2"/>
<dbReference type="InterPro" id="IPR008978">
    <property type="entry name" value="HSP20-like_chaperone"/>
</dbReference>
<evidence type="ECO:0000259" key="3">
    <source>
        <dbReference type="PROSITE" id="PS01031"/>
    </source>
</evidence>
<organism evidence="4 5">
    <name type="scientific">Formivibrio citricus</name>
    <dbReference type="NCBI Taxonomy" id="83765"/>
    <lineage>
        <taxon>Bacteria</taxon>
        <taxon>Pseudomonadati</taxon>
        <taxon>Pseudomonadota</taxon>
        <taxon>Betaproteobacteria</taxon>
        <taxon>Neisseriales</taxon>
        <taxon>Chitinibacteraceae</taxon>
        <taxon>Formivibrio</taxon>
    </lineage>
</organism>
<dbReference type="AlphaFoldDB" id="A0A1I4VSF2"/>
<dbReference type="Pfam" id="PF00011">
    <property type="entry name" value="HSP20"/>
    <property type="match status" value="1"/>
</dbReference>
<gene>
    <name evidence="4" type="ORF">SAMN05660284_00357</name>
</gene>
<evidence type="ECO:0000313" key="5">
    <source>
        <dbReference type="Proteomes" id="UP000242869"/>
    </source>
</evidence>
<comment type="similarity">
    <text evidence="1 2">Belongs to the small heat shock protein (HSP20) family.</text>
</comment>
<feature type="domain" description="SHSP" evidence="3">
    <location>
        <begin position="15"/>
        <end position="126"/>
    </location>
</feature>
<dbReference type="InterPro" id="IPR031107">
    <property type="entry name" value="Small_HSP"/>
</dbReference>
<keyword evidence="5" id="KW-1185">Reference proteome</keyword>
<accession>A0A1I4VSF2</accession>
<dbReference type="RefSeq" id="WP_091190387.1">
    <property type="nucleotide sequence ID" value="NZ_FOVE01000002.1"/>
</dbReference>
<dbReference type="STRING" id="83765.SAMN05660284_00357"/>
<dbReference type="Gene3D" id="2.60.40.790">
    <property type="match status" value="1"/>
</dbReference>
<dbReference type="SUPFAM" id="SSF49764">
    <property type="entry name" value="HSP20-like chaperones"/>
    <property type="match status" value="1"/>
</dbReference>
<reference evidence="5" key="1">
    <citation type="submission" date="2016-10" db="EMBL/GenBank/DDBJ databases">
        <authorList>
            <person name="Varghese N."/>
            <person name="Submissions S."/>
        </authorList>
    </citation>
    <scope>NUCLEOTIDE SEQUENCE [LARGE SCALE GENOMIC DNA]</scope>
    <source>
        <strain evidence="5">DSM 6150</strain>
    </source>
</reference>